<accession>B4CYG3</accession>
<sequence length="374" mass="42877">MGIFVFSNSCTAQYRRSLFWLKKSAVPIFGVLSLLGSVDGIADGPAAATIQQQRSIPLEPKSEVIDRATVAICETLKTIRPRSHQSTKVIHGIDKPYILYGDLFHNGGIYALVTMDVLFDNGRHIGIGFAQWTAHGWEARGFWDIQPEWVPRGAAPDPDVRYPITPAEKPFWVMDFNGKGDLGLVMAGQVWRYWQEHFLFRFDSEKNLLVPLEQAMRRPRLIHGWLRLYYNSGHRSIYEEWHFARWNGRRFTQKISWHSESPYNNVDPPFTEVVLTDRDGGEIEYRIVEGEMGSDRQLVYEITRDGEAFARLSFEWPKPIGVVDGTAEIYMFKKLTHLPSSMFPDTQPFPRKPLTHFQTVRVTGSGEAVKMLSP</sequence>
<dbReference type="AlphaFoldDB" id="B4CYG3"/>
<evidence type="ECO:0000313" key="1">
    <source>
        <dbReference type="EMBL" id="EDY20504.1"/>
    </source>
</evidence>
<dbReference type="InParanoid" id="B4CYG3"/>
<reference evidence="1 2" key="1">
    <citation type="journal article" date="2011" name="J. Bacteriol.">
        <title>Genome sequence of Chthoniobacter flavus Ellin428, an aerobic heterotrophic soil bacterium.</title>
        <authorList>
            <person name="Kant R."/>
            <person name="van Passel M.W."/>
            <person name="Palva A."/>
            <person name="Lucas S."/>
            <person name="Lapidus A."/>
            <person name="Glavina Del Rio T."/>
            <person name="Dalin E."/>
            <person name="Tice H."/>
            <person name="Bruce D."/>
            <person name="Goodwin L."/>
            <person name="Pitluck S."/>
            <person name="Larimer F.W."/>
            <person name="Land M.L."/>
            <person name="Hauser L."/>
            <person name="Sangwan P."/>
            <person name="de Vos W.M."/>
            <person name="Janssen P.H."/>
            <person name="Smidt H."/>
        </authorList>
    </citation>
    <scope>NUCLEOTIDE SEQUENCE [LARGE SCALE GENOMIC DNA]</scope>
    <source>
        <strain evidence="1 2">Ellin428</strain>
    </source>
</reference>
<dbReference type="RefSeq" id="WP_006979027.1">
    <property type="nucleotide sequence ID" value="NZ_ABVL01000004.1"/>
</dbReference>
<evidence type="ECO:0000313" key="2">
    <source>
        <dbReference type="Proteomes" id="UP000005824"/>
    </source>
</evidence>
<organism evidence="1 2">
    <name type="scientific">Chthoniobacter flavus Ellin428</name>
    <dbReference type="NCBI Taxonomy" id="497964"/>
    <lineage>
        <taxon>Bacteria</taxon>
        <taxon>Pseudomonadati</taxon>
        <taxon>Verrucomicrobiota</taxon>
        <taxon>Spartobacteria</taxon>
        <taxon>Chthoniobacterales</taxon>
        <taxon>Chthoniobacteraceae</taxon>
        <taxon>Chthoniobacter</taxon>
    </lineage>
</organism>
<dbReference type="EMBL" id="ABVL01000004">
    <property type="protein sequence ID" value="EDY20504.1"/>
    <property type="molecule type" value="Genomic_DNA"/>
</dbReference>
<keyword evidence="2" id="KW-1185">Reference proteome</keyword>
<dbReference type="Proteomes" id="UP000005824">
    <property type="component" value="Unassembled WGS sequence"/>
</dbReference>
<protein>
    <submittedName>
        <fullName evidence="1">Uncharacterized protein</fullName>
    </submittedName>
</protein>
<comment type="caution">
    <text evidence="1">The sequence shown here is derived from an EMBL/GenBank/DDBJ whole genome shotgun (WGS) entry which is preliminary data.</text>
</comment>
<gene>
    <name evidence="1" type="ORF">CfE428DRAFT_1701</name>
</gene>
<proteinExistence type="predicted"/>
<name>B4CYG3_9BACT</name>